<evidence type="ECO:0000256" key="7">
    <source>
        <dbReference type="ARBA" id="ARBA00022801"/>
    </source>
</evidence>
<dbReference type="Gene3D" id="1.10.340.70">
    <property type="match status" value="1"/>
</dbReference>
<evidence type="ECO:0000313" key="16">
    <source>
        <dbReference type="EMBL" id="JAR90920.1"/>
    </source>
</evidence>
<dbReference type="InterPro" id="IPR034132">
    <property type="entry name" value="RP_Saci-like"/>
</dbReference>
<dbReference type="GO" id="GO:0003964">
    <property type="term" value="F:RNA-directed DNA polymerase activity"/>
    <property type="evidence" value="ECO:0007669"/>
    <property type="project" value="UniProtKB-KW"/>
</dbReference>
<evidence type="ECO:0000256" key="9">
    <source>
        <dbReference type="ARBA" id="ARBA00022884"/>
    </source>
</evidence>
<dbReference type="SUPFAM" id="SSF56672">
    <property type="entry name" value="DNA/RNA polymerases"/>
    <property type="match status" value="1"/>
</dbReference>
<proteinExistence type="predicted"/>
<protein>
    <recommendedName>
        <fullName evidence="1">RNA-directed DNA polymerase</fullName>
        <ecNumber evidence="1">2.7.7.49</ecNumber>
    </recommendedName>
</protein>
<dbReference type="AlphaFoldDB" id="A0A147BJG6"/>
<dbReference type="InterPro" id="IPR000477">
    <property type="entry name" value="RT_dom"/>
</dbReference>
<keyword evidence="6" id="KW-0255">Endonuclease</keyword>
<dbReference type="SUPFAM" id="SSF53098">
    <property type="entry name" value="Ribonuclease H-like"/>
    <property type="match status" value="1"/>
</dbReference>
<dbReference type="Gene3D" id="3.10.10.10">
    <property type="entry name" value="HIV Type 1 Reverse Transcriptase, subunit A, domain 1"/>
    <property type="match status" value="1"/>
</dbReference>
<dbReference type="InterPro" id="IPR036397">
    <property type="entry name" value="RNaseH_sf"/>
</dbReference>
<feature type="domain" description="Reverse transcriptase" evidence="14">
    <location>
        <begin position="214"/>
        <end position="391"/>
    </location>
</feature>
<dbReference type="InterPro" id="IPR021109">
    <property type="entry name" value="Peptidase_aspartic_dom_sf"/>
</dbReference>
<evidence type="ECO:0000256" key="1">
    <source>
        <dbReference type="ARBA" id="ARBA00012493"/>
    </source>
</evidence>
<dbReference type="GO" id="GO:0015074">
    <property type="term" value="P:DNA integration"/>
    <property type="evidence" value="ECO:0007669"/>
    <property type="project" value="UniProtKB-KW"/>
</dbReference>
<dbReference type="InterPro" id="IPR001584">
    <property type="entry name" value="Integrase_cat-core"/>
</dbReference>
<dbReference type="EMBL" id="GEGO01004484">
    <property type="protein sequence ID" value="JAR90920.1"/>
    <property type="molecule type" value="Transcribed_RNA"/>
</dbReference>
<keyword evidence="8" id="KW-0460">Magnesium</keyword>
<dbReference type="GO" id="GO:0004519">
    <property type="term" value="F:endonuclease activity"/>
    <property type="evidence" value="ECO:0007669"/>
    <property type="project" value="UniProtKB-KW"/>
</dbReference>
<dbReference type="Pfam" id="PF17921">
    <property type="entry name" value="Integrase_H2C2"/>
    <property type="match status" value="1"/>
</dbReference>
<dbReference type="InterPro" id="IPR043128">
    <property type="entry name" value="Rev_trsase/Diguanyl_cyclase"/>
</dbReference>
<keyword evidence="9" id="KW-0694">RNA-binding</keyword>
<dbReference type="InterPro" id="IPR050951">
    <property type="entry name" value="Retrovirus_Pol_polyprotein"/>
</dbReference>
<dbReference type="PROSITE" id="PS00141">
    <property type="entry name" value="ASP_PROTEASE"/>
    <property type="match status" value="1"/>
</dbReference>
<keyword evidence="5" id="KW-0540">Nuclease</keyword>
<evidence type="ECO:0000256" key="11">
    <source>
        <dbReference type="ARBA" id="ARBA00022918"/>
    </source>
</evidence>
<evidence type="ECO:0000259" key="15">
    <source>
        <dbReference type="PROSITE" id="PS50994"/>
    </source>
</evidence>
<reference evidence="16" key="1">
    <citation type="journal article" date="2018" name="PLoS Negl. Trop. Dis.">
        <title>Sialome diversity of ticks revealed by RNAseq of single tick salivary glands.</title>
        <authorList>
            <person name="Perner J."/>
            <person name="Kropackova S."/>
            <person name="Kopacek P."/>
            <person name="Ribeiro J.M."/>
        </authorList>
    </citation>
    <scope>NUCLEOTIDE SEQUENCE</scope>
    <source>
        <strain evidence="16">Siblings of single egg batch collected in Ceske Budejovice</strain>
        <tissue evidence="16">Salivary glands</tissue>
    </source>
</reference>
<keyword evidence="3" id="KW-0808">Transferase</keyword>
<feature type="domain" description="Integrase catalytic" evidence="15">
    <location>
        <begin position="738"/>
        <end position="909"/>
    </location>
</feature>
<dbReference type="PANTHER" id="PTHR37984">
    <property type="entry name" value="PROTEIN CBG26694"/>
    <property type="match status" value="1"/>
</dbReference>
<organism evidence="16">
    <name type="scientific">Ixodes ricinus</name>
    <name type="common">Common tick</name>
    <name type="synonym">Acarus ricinus</name>
    <dbReference type="NCBI Taxonomy" id="34613"/>
    <lineage>
        <taxon>Eukaryota</taxon>
        <taxon>Metazoa</taxon>
        <taxon>Ecdysozoa</taxon>
        <taxon>Arthropoda</taxon>
        <taxon>Chelicerata</taxon>
        <taxon>Arachnida</taxon>
        <taxon>Acari</taxon>
        <taxon>Parasitiformes</taxon>
        <taxon>Ixodida</taxon>
        <taxon>Ixodoidea</taxon>
        <taxon>Ixodidae</taxon>
        <taxon>Ixodinae</taxon>
        <taxon>Ixodes</taxon>
    </lineage>
</organism>
<dbReference type="FunFam" id="3.30.70.270:FF:000164">
    <property type="match status" value="1"/>
</dbReference>
<keyword evidence="2" id="KW-0645">Protease</keyword>
<keyword evidence="12" id="KW-0511">Multifunctional enzyme</keyword>
<dbReference type="FunFam" id="3.30.70.270:FF:000020">
    <property type="entry name" value="Transposon Tf2-6 polyprotein-like Protein"/>
    <property type="match status" value="1"/>
</dbReference>
<evidence type="ECO:0000259" key="13">
    <source>
        <dbReference type="PROSITE" id="PS50175"/>
    </source>
</evidence>
<dbReference type="Pfam" id="PF00078">
    <property type="entry name" value="RVT_1"/>
    <property type="match status" value="1"/>
</dbReference>
<dbReference type="Pfam" id="PF00665">
    <property type="entry name" value="rve"/>
    <property type="match status" value="1"/>
</dbReference>
<dbReference type="FunFam" id="2.40.70.10:FF:000130">
    <property type="entry name" value="Retrovirus-related Pol polyprotein from transposon opus-like Protein"/>
    <property type="match status" value="1"/>
</dbReference>
<dbReference type="Gene3D" id="2.40.70.10">
    <property type="entry name" value="Acid Proteases"/>
    <property type="match status" value="1"/>
</dbReference>
<keyword evidence="7" id="KW-0378">Hydrolase</keyword>
<dbReference type="FunFam" id="3.10.10.10:FF:000007">
    <property type="entry name" value="Retrovirus-related Pol polyprotein from transposon 17.6-like Protein"/>
    <property type="match status" value="1"/>
</dbReference>
<evidence type="ECO:0000256" key="12">
    <source>
        <dbReference type="ARBA" id="ARBA00023268"/>
    </source>
</evidence>
<dbReference type="GO" id="GO:0042575">
    <property type="term" value="C:DNA polymerase complex"/>
    <property type="evidence" value="ECO:0007669"/>
    <property type="project" value="UniProtKB-ARBA"/>
</dbReference>
<evidence type="ECO:0000256" key="8">
    <source>
        <dbReference type="ARBA" id="ARBA00022842"/>
    </source>
</evidence>
<dbReference type="Pfam" id="PF17919">
    <property type="entry name" value="RT_RNaseH_2"/>
    <property type="match status" value="1"/>
</dbReference>
<evidence type="ECO:0000256" key="6">
    <source>
        <dbReference type="ARBA" id="ARBA00022759"/>
    </source>
</evidence>
<accession>A0A147BJG6</accession>
<dbReference type="CDD" id="cd09274">
    <property type="entry name" value="RNase_HI_RT_Ty3"/>
    <property type="match status" value="1"/>
</dbReference>
<dbReference type="PROSITE" id="PS50878">
    <property type="entry name" value="RT_POL"/>
    <property type="match status" value="1"/>
</dbReference>
<evidence type="ECO:0000256" key="3">
    <source>
        <dbReference type="ARBA" id="ARBA00022679"/>
    </source>
</evidence>
<dbReference type="FunFam" id="1.10.340.70:FF:000006">
    <property type="entry name" value="Retrovirus-related Pol polyprotein from transposon 297-like Protein"/>
    <property type="match status" value="1"/>
</dbReference>
<dbReference type="InterPro" id="IPR041577">
    <property type="entry name" value="RT_RNaseH_2"/>
</dbReference>
<sequence length="1072" mass="120446">PLLLGPGKRDGRSLVAASDPYQPTSRLFHVRDKISGTRFLVDTGAEVSVIPASTFDRRNRTKTSSLQAVNASLIATYGQKSLTLDLGLRRRFQWLFWVADVEHAIVGADFLRNFNLLVDMKNKRLIDASTNMYVSGVLSRAPTLSPTFVKPPPNEFTQILQKYPDLTKPRNFEEAPKHDVTHHILTTGPPVHCRPRRLGPDKLRVAREEFEHMLQLGIVRPSSSPWSSALHMVPKKSGDWRPCGDYRALNAATVPDRYPIPNVQDCTSFLTGTTIYSKIDLIKAYHQIPVEPSDIPKTAITTPFGLFEYVRMPFGLRNAAQTFQRFIDEVIRGLPFCFAYLDDLLIASANPDEHKVHLEQVFGRLHDHGIVINTDKCQFGATQLEFLGHQINSQGIKPLPEKVQVILDCPPPTTKRALRRFLGLVNFYRRFVSHCAVLLHPLEALLCSSTAEKSPLVWPPEAALAFDKVKKELADATLLVHPSPEALTCLMVDASSTAVGAVLQQKIDNIWSPISFFSRKLQDTEKRYSTFGRELLATYLAVKHFRHFLEGRNFFIATDHKPLVHAIQSPSQNHSPRECRHLSFIAEFTTDLRHVKGKDNTVADTLSRLDLNAIATEKTQFTYSELAEAQTNDDELPSIREAGTSLIFQDVFLPDHGVTLVCDKSTGTPRPYVPENLRRAVFTSLHSLCHPGVRATQELITNRFVWPKVKADVRDWVRSCLACQRCKVQRHTRTQLGVFPLPSLRFEQVHVDIIGPLPPSRGFTYLLTCVDRFSRWPEVYPLENITAETVARAFLFTWVSRFGVPSTVTTDRGRQFESALFRQLTSLLGCSRTRTTAYHPAANGLVERLHRQLKSALRTQSSPDAWVDNLPIVLLGLRSTLKLDLGSTVAELVYGAPLRLPADMIEPPTIPDSLDPASYVHKLRQAMSTLRPVPSRQQTQPKVFQHPALAEATHVFVRKDAPRKPLENLYDGPFPVLEKSSKYYTLLLRGKRETVTIDRLKPAFFSPFDSPTSKHQHNTPIPTEHQTNFTQVAIATCPRGGTCSPQATRTTGTTARAVCFTATRFVTGATRH</sequence>
<dbReference type="FunFam" id="3.10.20.370:FF:000001">
    <property type="entry name" value="Retrovirus-related Pol polyprotein from transposon 17.6-like protein"/>
    <property type="match status" value="1"/>
</dbReference>
<dbReference type="EC" id="2.7.7.49" evidence="1"/>
<evidence type="ECO:0000256" key="4">
    <source>
        <dbReference type="ARBA" id="ARBA00022695"/>
    </source>
</evidence>
<evidence type="ECO:0000256" key="10">
    <source>
        <dbReference type="ARBA" id="ARBA00022908"/>
    </source>
</evidence>
<dbReference type="GO" id="GO:0004190">
    <property type="term" value="F:aspartic-type endopeptidase activity"/>
    <property type="evidence" value="ECO:0007669"/>
    <property type="project" value="InterPro"/>
</dbReference>
<dbReference type="CDD" id="cd01647">
    <property type="entry name" value="RT_LTR"/>
    <property type="match status" value="1"/>
</dbReference>
<dbReference type="InterPro" id="IPR001995">
    <property type="entry name" value="Peptidase_A2_cat"/>
</dbReference>
<dbReference type="InterPro" id="IPR012337">
    <property type="entry name" value="RNaseH-like_sf"/>
</dbReference>
<name>A0A147BJG6_IXORI</name>
<dbReference type="GO" id="GO:0006508">
    <property type="term" value="P:proteolysis"/>
    <property type="evidence" value="ECO:0007669"/>
    <property type="project" value="UniProtKB-KW"/>
</dbReference>
<evidence type="ECO:0000256" key="2">
    <source>
        <dbReference type="ARBA" id="ARBA00022670"/>
    </source>
</evidence>
<dbReference type="Gene3D" id="3.30.70.270">
    <property type="match status" value="2"/>
</dbReference>
<keyword evidence="10" id="KW-0229">DNA integration</keyword>
<evidence type="ECO:0000256" key="5">
    <source>
        <dbReference type="ARBA" id="ARBA00022722"/>
    </source>
</evidence>
<dbReference type="InterPro" id="IPR043502">
    <property type="entry name" value="DNA/RNA_pol_sf"/>
</dbReference>
<feature type="domain" description="Peptidase A2" evidence="13">
    <location>
        <begin position="37"/>
        <end position="70"/>
    </location>
</feature>
<keyword evidence="11" id="KW-0695">RNA-directed DNA polymerase</keyword>
<evidence type="ECO:0000259" key="14">
    <source>
        <dbReference type="PROSITE" id="PS50878"/>
    </source>
</evidence>
<dbReference type="PROSITE" id="PS50994">
    <property type="entry name" value="INTEGRASE"/>
    <property type="match status" value="1"/>
</dbReference>
<keyword evidence="4" id="KW-0548">Nucleotidyltransferase</keyword>
<dbReference type="CDD" id="cd06094">
    <property type="entry name" value="RP_Saci_like"/>
    <property type="match status" value="1"/>
</dbReference>
<dbReference type="PANTHER" id="PTHR37984:SF5">
    <property type="entry name" value="PROTEIN NYNRIN-LIKE"/>
    <property type="match status" value="1"/>
</dbReference>
<dbReference type="PROSITE" id="PS50175">
    <property type="entry name" value="ASP_PROT_RETROV"/>
    <property type="match status" value="1"/>
</dbReference>
<dbReference type="SUPFAM" id="SSF50630">
    <property type="entry name" value="Acid proteases"/>
    <property type="match status" value="1"/>
</dbReference>
<dbReference type="Gene3D" id="3.30.420.10">
    <property type="entry name" value="Ribonuclease H-like superfamily/Ribonuclease H"/>
    <property type="match status" value="1"/>
</dbReference>
<dbReference type="GO" id="GO:0003723">
    <property type="term" value="F:RNA binding"/>
    <property type="evidence" value="ECO:0007669"/>
    <property type="project" value="UniProtKB-KW"/>
</dbReference>
<feature type="non-terminal residue" evidence="16">
    <location>
        <position position="1"/>
    </location>
</feature>
<dbReference type="InterPro" id="IPR001969">
    <property type="entry name" value="Aspartic_peptidase_AS"/>
</dbReference>
<dbReference type="FunFam" id="3.30.420.10:FF:000032">
    <property type="entry name" value="Retrovirus-related Pol polyprotein from transposon 297-like Protein"/>
    <property type="match status" value="1"/>
</dbReference>
<dbReference type="InterPro" id="IPR041588">
    <property type="entry name" value="Integrase_H2C2"/>
</dbReference>